<feature type="domain" description="EF-hand" evidence="4">
    <location>
        <begin position="157"/>
        <end position="192"/>
    </location>
</feature>
<proteinExistence type="predicted"/>
<keyword evidence="2" id="KW-0677">Repeat</keyword>
<dbReference type="SUPFAM" id="SSF47473">
    <property type="entry name" value="EF-hand"/>
    <property type="match status" value="1"/>
</dbReference>
<gene>
    <name evidence="6" type="primary">LOC112047802</name>
</gene>
<dbReference type="InterPro" id="IPR011992">
    <property type="entry name" value="EF-hand-dom_pair"/>
</dbReference>
<feature type="domain" description="EF-hand" evidence="4">
    <location>
        <begin position="109"/>
        <end position="144"/>
    </location>
</feature>
<dbReference type="SMART" id="SM00054">
    <property type="entry name" value="EFh"/>
    <property type="match status" value="2"/>
</dbReference>
<reference evidence="6" key="1">
    <citation type="submission" date="2025-08" db="UniProtKB">
        <authorList>
            <consortium name="RefSeq"/>
        </authorList>
    </citation>
    <scope>IDENTIFICATION</scope>
</reference>
<accession>A0A6J1N6T1</accession>
<dbReference type="PANTHER" id="PTHR23055:SF185">
    <property type="entry name" value="NEUROCALCIN HOMOLOG-LIKE PROTEIN"/>
    <property type="match status" value="1"/>
</dbReference>
<evidence type="ECO:0000256" key="1">
    <source>
        <dbReference type="ARBA" id="ARBA00022723"/>
    </source>
</evidence>
<dbReference type="InterPro" id="IPR018247">
    <property type="entry name" value="EF_Hand_1_Ca_BS"/>
</dbReference>
<dbReference type="InterPro" id="IPR002048">
    <property type="entry name" value="EF_hand_dom"/>
</dbReference>
<evidence type="ECO:0000259" key="4">
    <source>
        <dbReference type="PROSITE" id="PS50222"/>
    </source>
</evidence>
<dbReference type="GeneID" id="112047802"/>
<dbReference type="PRINTS" id="PR00450">
    <property type="entry name" value="RECOVERIN"/>
</dbReference>
<evidence type="ECO:0000256" key="2">
    <source>
        <dbReference type="ARBA" id="ARBA00022737"/>
    </source>
</evidence>
<protein>
    <submittedName>
        <fullName evidence="6">Neuronal calcium sensor 1-like</fullName>
    </submittedName>
</protein>
<dbReference type="InterPro" id="IPR028846">
    <property type="entry name" value="Recoverin"/>
</dbReference>
<dbReference type="Gene3D" id="1.10.238.10">
    <property type="entry name" value="EF-hand"/>
    <property type="match status" value="1"/>
</dbReference>
<dbReference type="PROSITE" id="PS00018">
    <property type="entry name" value="EF_HAND_1"/>
    <property type="match status" value="2"/>
</dbReference>
<keyword evidence="5" id="KW-1185">Reference proteome</keyword>
<dbReference type="PANTHER" id="PTHR23055">
    <property type="entry name" value="CALCIUM BINDING PROTEINS"/>
    <property type="match status" value="1"/>
</dbReference>
<dbReference type="GO" id="GO:0005509">
    <property type="term" value="F:calcium ion binding"/>
    <property type="evidence" value="ECO:0007669"/>
    <property type="project" value="InterPro"/>
</dbReference>
<dbReference type="Pfam" id="PF13499">
    <property type="entry name" value="EF-hand_7"/>
    <property type="match status" value="1"/>
</dbReference>
<name>A0A6J1N6T1_BICAN</name>
<evidence type="ECO:0000256" key="3">
    <source>
        <dbReference type="ARBA" id="ARBA00022837"/>
    </source>
</evidence>
<keyword evidence="1" id="KW-0479">Metal-binding</keyword>
<evidence type="ECO:0000313" key="6">
    <source>
        <dbReference type="RefSeq" id="XP_052746180.1"/>
    </source>
</evidence>
<dbReference type="Proteomes" id="UP001652582">
    <property type="component" value="Chromosome 27"/>
</dbReference>
<evidence type="ECO:0000313" key="5">
    <source>
        <dbReference type="Proteomes" id="UP001652582"/>
    </source>
</evidence>
<dbReference type="KEGG" id="bany:112047802"/>
<dbReference type="CDD" id="cd00051">
    <property type="entry name" value="EFh"/>
    <property type="match status" value="1"/>
</dbReference>
<sequence length="203" mass="22567">MSLEEECDDAGSNSWCPGARYRPEPPAALARASHFTQHEIKLMYRGFKQECPTGVVDEEAFKHIFSQFFPLGDASQYAHFVFNTVKHKQRGKLNFEEFLGTLSLAGRGSRAEKLSWVFALYDADGDGRISRAEMLAVVRAVHGLLGPAARPPLPRHAAEDLVDRIFHLMDTNADGVVTPDELARWIARDPALLSSLDTLDTVL</sequence>
<organism evidence="5 6">
    <name type="scientific">Bicyclus anynana</name>
    <name type="common">Squinting bush brown butterfly</name>
    <dbReference type="NCBI Taxonomy" id="110368"/>
    <lineage>
        <taxon>Eukaryota</taxon>
        <taxon>Metazoa</taxon>
        <taxon>Ecdysozoa</taxon>
        <taxon>Arthropoda</taxon>
        <taxon>Hexapoda</taxon>
        <taxon>Insecta</taxon>
        <taxon>Pterygota</taxon>
        <taxon>Neoptera</taxon>
        <taxon>Endopterygota</taxon>
        <taxon>Lepidoptera</taxon>
        <taxon>Glossata</taxon>
        <taxon>Ditrysia</taxon>
        <taxon>Papilionoidea</taxon>
        <taxon>Nymphalidae</taxon>
        <taxon>Satyrinae</taxon>
        <taxon>Satyrini</taxon>
        <taxon>Mycalesina</taxon>
        <taxon>Bicyclus</taxon>
    </lineage>
</organism>
<keyword evidence="3" id="KW-0106">Calcium</keyword>
<dbReference type="PROSITE" id="PS50222">
    <property type="entry name" value="EF_HAND_2"/>
    <property type="match status" value="2"/>
</dbReference>
<dbReference type="AlphaFoldDB" id="A0A6J1N6T1"/>
<dbReference type="RefSeq" id="XP_052746180.1">
    <property type="nucleotide sequence ID" value="XM_052890220.1"/>
</dbReference>